<reference evidence="1" key="1">
    <citation type="submission" date="2019-08" db="EMBL/GenBank/DDBJ databases">
        <authorList>
            <person name="Kucharzyk K."/>
            <person name="Murdoch R.W."/>
            <person name="Higgins S."/>
            <person name="Loffler F."/>
        </authorList>
    </citation>
    <scope>NUCLEOTIDE SEQUENCE</scope>
</reference>
<comment type="caution">
    <text evidence="1">The sequence shown here is derived from an EMBL/GenBank/DDBJ whole genome shotgun (WGS) entry which is preliminary data.</text>
</comment>
<evidence type="ECO:0000313" key="1">
    <source>
        <dbReference type="EMBL" id="MPM59434.1"/>
    </source>
</evidence>
<sequence>MSTSSLSIAFNNIGVVKAVPNTPPLLAVVQGAATSVSFVPTGTVPLAIRAVSSRCVPPGTMDETFTYISEFDTEVMGAPAIGLVKVRLTGALFVAIKL</sequence>
<organism evidence="1">
    <name type="scientific">bioreactor metagenome</name>
    <dbReference type="NCBI Taxonomy" id="1076179"/>
    <lineage>
        <taxon>unclassified sequences</taxon>
        <taxon>metagenomes</taxon>
        <taxon>ecological metagenomes</taxon>
    </lineage>
</organism>
<proteinExistence type="predicted"/>
<protein>
    <submittedName>
        <fullName evidence="1">Uncharacterized protein</fullName>
    </submittedName>
</protein>
<accession>A0A645BCJ9</accession>
<dbReference type="AlphaFoldDB" id="A0A645BCJ9"/>
<dbReference type="EMBL" id="VSSQ01017289">
    <property type="protein sequence ID" value="MPM59434.1"/>
    <property type="molecule type" value="Genomic_DNA"/>
</dbReference>
<name>A0A645BCJ9_9ZZZZ</name>
<gene>
    <name evidence="1" type="ORF">SDC9_106276</name>
</gene>